<dbReference type="Pfam" id="PF14520">
    <property type="entry name" value="HHH_5"/>
    <property type="match status" value="1"/>
</dbReference>
<reference evidence="4 5" key="1">
    <citation type="submission" date="2016-10" db="EMBL/GenBank/DDBJ databases">
        <authorList>
            <person name="de Groot N.N."/>
        </authorList>
    </citation>
    <scope>NUCLEOTIDE SEQUENCE [LARGE SCALE GENOMIC DNA]</scope>
    <source>
        <strain evidence="4 5">743A</strain>
    </source>
</reference>
<evidence type="ECO:0000259" key="3">
    <source>
        <dbReference type="Pfam" id="PF17782"/>
    </source>
</evidence>
<gene>
    <name evidence="4" type="ORF">SAMN05661086_02816</name>
</gene>
<dbReference type="PANTHER" id="PTHR43022">
    <property type="entry name" value="PROTEIN SMF"/>
    <property type="match status" value="1"/>
</dbReference>
<feature type="domain" description="Smf/DprA SLOG" evidence="2">
    <location>
        <begin position="81"/>
        <end position="289"/>
    </location>
</feature>
<dbReference type="Gene3D" id="1.10.10.10">
    <property type="entry name" value="Winged helix-like DNA-binding domain superfamily/Winged helix DNA-binding domain"/>
    <property type="match status" value="1"/>
</dbReference>
<dbReference type="EMBL" id="FOYZ01000011">
    <property type="protein sequence ID" value="SFR95782.1"/>
    <property type="molecule type" value="Genomic_DNA"/>
</dbReference>
<evidence type="ECO:0000313" key="4">
    <source>
        <dbReference type="EMBL" id="SFR95782.1"/>
    </source>
</evidence>
<name>A0A1I6KX18_9FIRM</name>
<evidence type="ECO:0000256" key="1">
    <source>
        <dbReference type="ARBA" id="ARBA00006525"/>
    </source>
</evidence>
<dbReference type="SUPFAM" id="SSF47781">
    <property type="entry name" value="RuvA domain 2-like"/>
    <property type="match status" value="1"/>
</dbReference>
<dbReference type="SUPFAM" id="SSF102405">
    <property type="entry name" value="MCP/YpsA-like"/>
    <property type="match status" value="1"/>
</dbReference>
<keyword evidence="5" id="KW-1185">Reference proteome</keyword>
<dbReference type="InterPro" id="IPR041614">
    <property type="entry name" value="DprA_WH"/>
</dbReference>
<dbReference type="Gene3D" id="3.40.50.450">
    <property type="match status" value="1"/>
</dbReference>
<dbReference type="Pfam" id="PF17782">
    <property type="entry name" value="WHD_DprA"/>
    <property type="match status" value="1"/>
</dbReference>
<dbReference type="Proteomes" id="UP000199659">
    <property type="component" value="Unassembled WGS sequence"/>
</dbReference>
<evidence type="ECO:0000313" key="5">
    <source>
        <dbReference type="Proteomes" id="UP000199659"/>
    </source>
</evidence>
<comment type="similarity">
    <text evidence="1">Belongs to the DprA/Smf family.</text>
</comment>
<organism evidence="4 5">
    <name type="scientific">Anaeromicropila populeti</name>
    <dbReference type="NCBI Taxonomy" id="37658"/>
    <lineage>
        <taxon>Bacteria</taxon>
        <taxon>Bacillati</taxon>
        <taxon>Bacillota</taxon>
        <taxon>Clostridia</taxon>
        <taxon>Lachnospirales</taxon>
        <taxon>Lachnospiraceae</taxon>
        <taxon>Anaeromicropila</taxon>
    </lineage>
</organism>
<dbReference type="Pfam" id="PF02481">
    <property type="entry name" value="DNA_processg_A"/>
    <property type="match status" value="1"/>
</dbReference>
<dbReference type="GO" id="GO:0009294">
    <property type="term" value="P:DNA-mediated transformation"/>
    <property type="evidence" value="ECO:0007669"/>
    <property type="project" value="InterPro"/>
</dbReference>
<dbReference type="NCBIfam" id="TIGR00732">
    <property type="entry name" value="dprA"/>
    <property type="match status" value="1"/>
</dbReference>
<dbReference type="STRING" id="37658.SAMN05661086_02816"/>
<dbReference type="InterPro" id="IPR003488">
    <property type="entry name" value="DprA"/>
</dbReference>
<dbReference type="OrthoDB" id="9785707at2"/>
<proteinExistence type="inferred from homology"/>
<evidence type="ECO:0000259" key="2">
    <source>
        <dbReference type="Pfam" id="PF02481"/>
    </source>
</evidence>
<sequence>MNLTKQELWFWMVSIKGIGTGRIDKLLSHFHSPEEIYLAGKKELLSIGGIGEKCADALVNSRKEEKIHKEYMELQREGITFLTKESLEYPDKLRHFGGAPYGLYVKGKIPENDKITIAVIGARNCTSYGREIANYFGKCLAESGVQVISGLARGIDSHAHRGVISVGGETFAVLGSGINVCYPPEHIKLYNEILKKGGILSEYGWNEPPFAQNFPARNRIISGLSDGILVVEAKERSGSFITVDFGLEQGKDIFTVPGRIFDPLSFGCNWLAQSGAKIVTTPQDILEEYGIKLNKKRGKEKADKLGEKEKLVMECINLEAVHMNEIVEKVHIPLIEVMDLVVSLELMGLIRQTSKNYYIRIIQ</sequence>
<dbReference type="InterPro" id="IPR036388">
    <property type="entry name" value="WH-like_DNA-bd_sf"/>
</dbReference>
<accession>A0A1I6KX18</accession>
<dbReference type="InterPro" id="IPR057666">
    <property type="entry name" value="DrpA_SLOG"/>
</dbReference>
<dbReference type="RefSeq" id="WP_092561896.1">
    <property type="nucleotide sequence ID" value="NZ_FOYZ01000011.1"/>
</dbReference>
<dbReference type="AlphaFoldDB" id="A0A1I6KX18"/>
<protein>
    <submittedName>
        <fullName evidence="4">DNA processing protein</fullName>
    </submittedName>
</protein>
<dbReference type="InterPro" id="IPR010994">
    <property type="entry name" value="RuvA_2-like"/>
</dbReference>
<feature type="domain" description="DprA winged helix" evidence="3">
    <location>
        <begin position="302"/>
        <end position="352"/>
    </location>
</feature>
<dbReference type="PANTHER" id="PTHR43022:SF1">
    <property type="entry name" value="PROTEIN SMF"/>
    <property type="match status" value="1"/>
</dbReference>